<comment type="caution">
    <text evidence="1">The sequence shown here is derived from an EMBL/GenBank/DDBJ whole genome shotgun (WGS) entry which is preliminary data.</text>
</comment>
<sequence>MSSPLHLPRPSIIEFLEGIKTSPYVEVIHVDQALDEQAWRLYQQRTDKDWSLVDCASFVLMKQRSITKALTTDHHFEQAGFLRLLK</sequence>
<protein>
    <recommendedName>
        <fullName evidence="3">PIN domain-containing protein</fullName>
    </recommendedName>
</protein>
<dbReference type="GO" id="GO:0016075">
    <property type="term" value="P:rRNA catabolic process"/>
    <property type="evidence" value="ECO:0007669"/>
    <property type="project" value="TreeGrafter"/>
</dbReference>
<organism evidence="1 2">
    <name type="scientific">Candidatus Electronema aureum</name>
    <dbReference type="NCBI Taxonomy" id="2005002"/>
    <lineage>
        <taxon>Bacteria</taxon>
        <taxon>Pseudomonadati</taxon>
        <taxon>Thermodesulfobacteriota</taxon>
        <taxon>Desulfobulbia</taxon>
        <taxon>Desulfobulbales</taxon>
        <taxon>Desulfobulbaceae</taxon>
        <taxon>Candidatus Electronema</taxon>
    </lineage>
</organism>
<dbReference type="PANTHER" id="PTHR42188">
    <property type="entry name" value="23S RRNA-SPECIFIC ENDONUCLEASE VAPC20"/>
    <property type="match status" value="1"/>
</dbReference>
<dbReference type="InterPro" id="IPR029060">
    <property type="entry name" value="PIN-like_dom_sf"/>
</dbReference>
<proteinExistence type="predicted"/>
<accession>A0A521G5R7</accession>
<keyword evidence="2" id="KW-1185">Reference proteome</keyword>
<evidence type="ECO:0000313" key="1">
    <source>
        <dbReference type="EMBL" id="TAA76291.1"/>
    </source>
</evidence>
<name>A0A521G5R7_9BACT</name>
<dbReference type="Gene3D" id="3.40.50.1010">
    <property type="entry name" value="5'-nuclease"/>
    <property type="match status" value="1"/>
</dbReference>
<gene>
    <name evidence="1" type="ORF">CDV28_101194</name>
</gene>
<reference evidence="1" key="1">
    <citation type="submission" date="2017-07" db="EMBL/GenBank/DDBJ databases">
        <title>The cable genome - Insights into the physiology and evolution of filamentous bacteria capable of sulfide oxidation via long distance electron transfer.</title>
        <authorList>
            <person name="Thorup C."/>
            <person name="Bjerg J.T."/>
            <person name="Schreiber L."/>
            <person name="Nielsen L.P."/>
            <person name="Kjeldsen K.U."/>
            <person name="Boesen T."/>
            <person name="Boggild A."/>
            <person name="Meysman F."/>
            <person name="Geelhoed J."/>
            <person name="Schramm A."/>
        </authorList>
    </citation>
    <scope>NUCLEOTIDE SEQUENCE [LARGE SCALE GENOMIC DNA]</scope>
    <source>
        <strain evidence="1">GS</strain>
    </source>
</reference>
<evidence type="ECO:0008006" key="3">
    <source>
        <dbReference type="Google" id="ProtNLM"/>
    </source>
</evidence>
<dbReference type="Proteomes" id="UP000316238">
    <property type="component" value="Unassembled WGS sequence"/>
</dbReference>
<dbReference type="EMBL" id="NQJD01000001">
    <property type="protein sequence ID" value="TAA76291.1"/>
    <property type="molecule type" value="Genomic_DNA"/>
</dbReference>
<evidence type="ECO:0000313" key="2">
    <source>
        <dbReference type="Proteomes" id="UP000316238"/>
    </source>
</evidence>
<dbReference type="GO" id="GO:0004521">
    <property type="term" value="F:RNA endonuclease activity"/>
    <property type="evidence" value="ECO:0007669"/>
    <property type="project" value="InterPro"/>
</dbReference>
<dbReference type="PANTHER" id="PTHR42188:SF1">
    <property type="entry name" value="23S RRNA-SPECIFIC ENDONUCLEASE VAPC20"/>
    <property type="match status" value="1"/>
</dbReference>
<dbReference type="AlphaFoldDB" id="A0A521G5R7"/>
<dbReference type="InterPro" id="IPR039018">
    <property type="entry name" value="VapC20-like"/>
</dbReference>
<dbReference type="SUPFAM" id="SSF88723">
    <property type="entry name" value="PIN domain-like"/>
    <property type="match status" value="1"/>
</dbReference>